<organism evidence="1 2">
    <name type="scientific">Spirosoma liriopis</name>
    <dbReference type="NCBI Taxonomy" id="2937440"/>
    <lineage>
        <taxon>Bacteria</taxon>
        <taxon>Pseudomonadati</taxon>
        <taxon>Bacteroidota</taxon>
        <taxon>Cytophagia</taxon>
        <taxon>Cytophagales</taxon>
        <taxon>Cytophagaceae</taxon>
        <taxon>Spirosoma</taxon>
    </lineage>
</organism>
<sequence>MITSLDSLPNQYFEEYRGCQNGLPSVQYISLQLNVSARYLSDMLRTLTGQTTQQYIQQAVIERSKDLLSASSPL</sequence>
<dbReference type="Gene3D" id="1.10.10.60">
    <property type="entry name" value="Homeodomain-like"/>
    <property type="match status" value="1"/>
</dbReference>
<reference evidence="1 2" key="1">
    <citation type="submission" date="2022-04" db="EMBL/GenBank/DDBJ databases">
        <title>Spirosoma sp. strain RP8 genome sequencing and assembly.</title>
        <authorList>
            <person name="Jung Y."/>
        </authorList>
    </citation>
    <scope>NUCLEOTIDE SEQUENCE [LARGE SCALE GENOMIC DNA]</scope>
    <source>
        <strain evidence="1 2">RP8</strain>
    </source>
</reference>
<evidence type="ECO:0000313" key="1">
    <source>
        <dbReference type="EMBL" id="MCK8495482.1"/>
    </source>
</evidence>
<gene>
    <name evidence="1" type="ORF">M0L20_26690</name>
</gene>
<name>A0ABT0HTF8_9BACT</name>
<accession>A0ABT0HTF8</accession>
<dbReference type="Proteomes" id="UP001202180">
    <property type="component" value="Unassembled WGS sequence"/>
</dbReference>
<dbReference type="EMBL" id="JALPRF010000008">
    <property type="protein sequence ID" value="MCK8495482.1"/>
    <property type="molecule type" value="Genomic_DNA"/>
</dbReference>
<proteinExistence type="predicted"/>
<keyword evidence="2" id="KW-1185">Reference proteome</keyword>
<comment type="caution">
    <text evidence="1">The sequence shown here is derived from an EMBL/GenBank/DDBJ whole genome shotgun (WGS) entry which is preliminary data.</text>
</comment>
<protein>
    <submittedName>
        <fullName evidence="1">Helix-turn-helix domain-containing protein</fullName>
    </submittedName>
</protein>
<evidence type="ECO:0000313" key="2">
    <source>
        <dbReference type="Proteomes" id="UP001202180"/>
    </source>
</evidence>